<evidence type="ECO:0000313" key="3">
    <source>
        <dbReference type="RefSeq" id="XP_072842084.1"/>
    </source>
</evidence>
<protein>
    <submittedName>
        <fullName evidence="3">Uncharacterized protein</fullName>
    </submittedName>
</protein>
<evidence type="ECO:0000313" key="2">
    <source>
        <dbReference type="Proteomes" id="UP001652642"/>
    </source>
</evidence>
<evidence type="ECO:0000256" key="1">
    <source>
        <dbReference type="SAM" id="MobiDB-lite"/>
    </source>
</evidence>
<dbReference type="PANTHER" id="PTHR34488:SF1">
    <property type="entry name" value="SI:CH211-245H14.1-RELATED"/>
    <property type="match status" value="1"/>
</dbReference>
<feature type="compositionally biased region" description="Polar residues" evidence="1">
    <location>
        <begin position="38"/>
        <end position="55"/>
    </location>
</feature>
<dbReference type="RefSeq" id="XP_072842084.1">
    <property type="nucleotide sequence ID" value="XM_072985983.1"/>
</dbReference>
<organism evidence="2 3">
    <name type="scientific">Pogona vitticeps</name>
    <name type="common">central bearded dragon</name>
    <dbReference type="NCBI Taxonomy" id="103695"/>
    <lineage>
        <taxon>Eukaryota</taxon>
        <taxon>Metazoa</taxon>
        <taxon>Chordata</taxon>
        <taxon>Craniata</taxon>
        <taxon>Vertebrata</taxon>
        <taxon>Euteleostomi</taxon>
        <taxon>Lepidosauria</taxon>
        <taxon>Squamata</taxon>
        <taxon>Bifurcata</taxon>
        <taxon>Unidentata</taxon>
        <taxon>Episquamata</taxon>
        <taxon>Toxicofera</taxon>
        <taxon>Iguania</taxon>
        <taxon>Acrodonta</taxon>
        <taxon>Agamidae</taxon>
        <taxon>Amphibolurinae</taxon>
        <taxon>Pogona</taxon>
    </lineage>
</organism>
<gene>
    <name evidence="3" type="primary">LOC110070792</name>
</gene>
<reference evidence="2" key="1">
    <citation type="submission" date="2025-05" db="UniProtKB">
        <authorList>
            <consortium name="RefSeq"/>
        </authorList>
    </citation>
    <scope>NUCLEOTIDE SEQUENCE [LARGE SCALE GENOMIC DNA]</scope>
</reference>
<dbReference type="GeneID" id="110070792"/>
<proteinExistence type="predicted"/>
<accession>A0ABM5F9K6</accession>
<sequence length="402" mass="44205">MKKQACDQQEKLFPGLRARGRQMKDRMMERLGKGQEASGAQQAAPPTSLPWSRGTSPGKDFHVQYRIAGKTGGCEEKFLEDVSKLLHYQGVSLKVETFTENPKHLLLLFCPIASSMLIDIENALQGVRGERKVLLVVMHYVRKDNPGTPTDAKHRVTHPAVVRTVHTCFTLQDGFYPCEMNEVAVADVASALQNFGKGHRELGGRQRLGRAAMREHEWSFGGLAVDIPTSLRLNISSKESTVRSLLKDFHIQVRTTANTGGCEERFLKTVSNRLLFQRISLKVKDFRDNSKPLLLLFCPIVSRMGTDIENALEGISGEQKVLLVVMHYTPKDNPGTPLEAKHRVPHPAVVGTVHTRYTLKDGFYACEMNAAAVADVAAAIKALSEGHSARGGDSGVSGALLA</sequence>
<feature type="region of interest" description="Disordered" evidence="1">
    <location>
        <begin position="30"/>
        <end position="56"/>
    </location>
</feature>
<dbReference type="PANTHER" id="PTHR34488">
    <property type="entry name" value="SI:CH211-245H14.1-RELATED"/>
    <property type="match status" value="1"/>
</dbReference>
<feature type="region of interest" description="Disordered" evidence="1">
    <location>
        <begin position="1"/>
        <end position="20"/>
    </location>
</feature>
<keyword evidence="2" id="KW-1185">Reference proteome</keyword>
<dbReference type="Proteomes" id="UP001652642">
    <property type="component" value="Chromosome 1"/>
</dbReference>
<name>A0ABM5F9K6_9SAUR</name>
<feature type="compositionally biased region" description="Basic and acidic residues" evidence="1">
    <location>
        <begin position="1"/>
        <end position="10"/>
    </location>
</feature>
<reference evidence="3" key="2">
    <citation type="submission" date="2025-08" db="UniProtKB">
        <authorList>
            <consortium name="RefSeq"/>
        </authorList>
    </citation>
    <scope>IDENTIFICATION</scope>
</reference>